<protein>
    <recommendedName>
        <fullName evidence="3">phosphogluconate dehydrogenase (NADP(+)-dependent, decarboxylating)</fullName>
        <ecNumber evidence="3">1.1.1.44</ecNumber>
    </recommendedName>
</protein>
<evidence type="ECO:0000256" key="4">
    <source>
        <dbReference type="ARBA" id="ARBA00023002"/>
    </source>
</evidence>
<evidence type="ECO:0000256" key="6">
    <source>
        <dbReference type="ARBA" id="ARBA00023126"/>
    </source>
</evidence>
<dbReference type="EC" id="1.1.1.44" evidence="3"/>
<reference evidence="8" key="1">
    <citation type="submission" date="2020-03" db="EMBL/GenBank/DDBJ databases">
        <title>Castanea mollissima Vanexum genome sequencing.</title>
        <authorList>
            <person name="Staton M."/>
        </authorList>
    </citation>
    <scope>NUCLEOTIDE SEQUENCE</scope>
    <source>
        <tissue evidence="8">Leaf</tissue>
    </source>
</reference>
<keyword evidence="9" id="KW-1185">Reference proteome</keyword>
<comment type="similarity">
    <text evidence="2">Belongs to the 6-phosphogluconate dehydrogenase family.</text>
</comment>
<sequence length="137" mass="15609">MIRAKSIEQGWGRLLGFGREAVFLDRIKKAYDRSRQPASLWIQSLQRRSLTSNNLLGEELSALLSMQALALLVCPQSSLAYFDTYTYRRDRLPANLVQAQRDYFGAHTYDMRGLTYQDGSFHTILNGSRLLNSQGSD</sequence>
<accession>A0A8J4W4K6</accession>
<evidence type="ECO:0000313" key="8">
    <source>
        <dbReference type="EMBL" id="KAF3971396.1"/>
    </source>
</evidence>
<evidence type="ECO:0000256" key="3">
    <source>
        <dbReference type="ARBA" id="ARBA00013011"/>
    </source>
</evidence>
<dbReference type="InterPro" id="IPR008927">
    <property type="entry name" value="6-PGluconate_DH-like_C_sf"/>
</dbReference>
<gene>
    <name evidence="8" type="ORF">CMV_005003</name>
</gene>
<dbReference type="Gene3D" id="1.20.5.320">
    <property type="entry name" value="6-Phosphogluconate Dehydrogenase, domain 3"/>
    <property type="match status" value="1"/>
</dbReference>
<dbReference type="PANTHER" id="PTHR11811">
    <property type="entry name" value="6-PHOSPHOGLUCONATE DEHYDROGENASE"/>
    <property type="match status" value="1"/>
</dbReference>
<dbReference type="SUPFAM" id="SSF48179">
    <property type="entry name" value="6-phosphogluconate dehydrogenase C-terminal domain-like"/>
    <property type="match status" value="1"/>
</dbReference>
<keyword evidence="5" id="KW-0311">Gluconate utilization</keyword>
<dbReference type="Proteomes" id="UP000737018">
    <property type="component" value="Unassembled WGS sequence"/>
</dbReference>
<dbReference type="AlphaFoldDB" id="A0A8J4W4K6"/>
<dbReference type="InterPro" id="IPR006114">
    <property type="entry name" value="6PGDH_C"/>
</dbReference>
<comment type="pathway">
    <text evidence="1">Carbohydrate degradation; pentose phosphate pathway; D-ribulose 5-phosphate from D-glucose 6-phosphate (oxidative stage): step 3/3.</text>
</comment>
<keyword evidence="4" id="KW-0560">Oxidoreductase</keyword>
<evidence type="ECO:0000259" key="7">
    <source>
        <dbReference type="Pfam" id="PF00393"/>
    </source>
</evidence>
<evidence type="ECO:0000256" key="5">
    <source>
        <dbReference type="ARBA" id="ARBA00023064"/>
    </source>
</evidence>
<proteinExistence type="inferred from homology"/>
<dbReference type="InterPro" id="IPR006183">
    <property type="entry name" value="Pgluconate_DH"/>
</dbReference>
<dbReference type="EMBL" id="JRKL02000436">
    <property type="protein sequence ID" value="KAF3971396.1"/>
    <property type="molecule type" value="Genomic_DNA"/>
</dbReference>
<dbReference type="GO" id="GO:0019521">
    <property type="term" value="P:D-gluconate metabolic process"/>
    <property type="evidence" value="ECO:0007669"/>
    <property type="project" value="UniProtKB-KW"/>
</dbReference>
<evidence type="ECO:0000256" key="2">
    <source>
        <dbReference type="ARBA" id="ARBA00008419"/>
    </source>
</evidence>
<dbReference type="GO" id="GO:0006098">
    <property type="term" value="P:pentose-phosphate shunt"/>
    <property type="evidence" value="ECO:0007669"/>
    <property type="project" value="UniProtKB-UniPathway"/>
</dbReference>
<organism evidence="8 9">
    <name type="scientific">Castanea mollissima</name>
    <name type="common">Chinese chestnut</name>
    <dbReference type="NCBI Taxonomy" id="60419"/>
    <lineage>
        <taxon>Eukaryota</taxon>
        <taxon>Viridiplantae</taxon>
        <taxon>Streptophyta</taxon>
        <taxon>Embryophyta</taxon>
        <taxon>Tracheophyta</taxon>
        <taxon>Spermatophyta</taxon>
        <taxon>Magnoliopsida</taxon>
        <taxon>eudicotyledons</taxon>
        <taxon>Gunneridae</taxon>
        <taxon>Pentapetalae</taxon>
        <taxon>rosids</taxon>
        <taxon>fabids</taxon>
        <taxon>Fagales</taxon>
        <taxon>Fagaceae</taxon>
        <taxon>Castanea</taxon>
    </lineage>
</organism>
<dbReference type="GO" id="GO:0004616">
    <property type="term" value="F:phosphogluconate dehydrogenase (decarboxylating) activity"/>
    <property type="evidence" value="ECO:0007669"/>
    <property type="project" value="UniProtKB-EC"/>
</dbReference>
<comment type="caution">
    <text evidence="8">The sequence shown here is derived from an EMBL/GenBank/DDBJ whole genome shotgun (WGS) entry which is preliminary data.</text>
</comment>
<evidence type="ECO:0000256" key="1">
    <source>
        <dbReference type="ARBA" id="ARBA00004874"/>
    </source>
</evidence>
<name>A0A8J4W4K6_9ROSI</name>
<evidence type="ECO:0000313" key="9">
    <source>
        <dbReference type="Proteomes" id="UP000737018"/>
    </source>
</evidence>
<dbReference type="Pfam" id="PF00393">
    <property type="entry name" value="6PGD"/>
    <property type="match status" value="1"/>
</dbReference>
<feature type="domain" description="6-phosphogluconate dehydrogenase C-terminal" evidence="7">
    <location>
        <begin position="21"/>
        <end position="123"/>
    </location>
</feature>
<dbReference type="UniPathway" id="UPA00115">
    <property type="reaction ID" value="UER00410"/>
</dbReference>
<dbReference type="OrthoDB" id="434986at2759"/>
<keyword evidence="6" id="KW-0570">Pentose shunt</keyword>